<evidence type="ECO:0008006" key="3">
    <source>
        <dbReference type="Google" id="ProtNLM"/>
    </source>
</evidence>
<dbReference type="EMBL" id="QGGR01000006">
    <property type="protein sequence ID" value="PWK48061.1"/>
    <property type="molecule type" value="Genomic_DNA"/>
</dbReference>
<sequence>MTSDEVQPRVLVNRFADAVGPGPQAVARQHCRCVGYSKRTRPVAVAFHGERQDTTSSGWLRMLELIDEAAADGREVFRPLVEMTAGQRRDLITLPRSIGRLTKVRHLVLYGSNLVRIPPEIGLMSGLERFDPYTSYRLHWFPYELTRCTRLVDSTVSTRALYGNFKHRPPFPALREVTHGDLTDLDPYLHGTEGVRTCSVCDRPIGAELRQVWISRGAGTDVWPLLVNACSRACVDALPVPARNHVPTPHRGGPGVIQPDPGW</sequence>
<organism evidence="1 2">
    <name type="scientific">Actinoplanes xinjiangensis</name>
    <dbReference type="NCBI Taxonomy" id="512350"/>
    <lineage>
        <taxon>Bacteria</taxon>
        <taxon>Bacillati</taxon>
        <taxon>Actinomycetota</taxon>
        <taxon>Actinomycetes</taxon>
        <taxon>Micromonosporales</taxon>
        <taxon>Micromonosporaceae</taxon>
        <taxon>Actinoplanes</taxon>
    </lineage>
</organism>
<proteinExistence type="predicted"/>
<keyword evidence="2" id="KW-1185">Reference proteome</keyword>
<accession>A0A316FGJ7</accession>
<dbReference type="InterPro" id="IPR032675">
    <property type="entry name" value="LRR_dom_sf"/>
</dbReference>
<dbReference type="Gene3D" id="3.80.10.10">
    <property type="entry name" value="Ribonuclease Inhibitor"/>
    <property type="match status" value="1"/>
</dbReference>
<protein>
    <recommendedName>
        <fullName evidence="3">Leucine rich repeat (LRR) protein</fullName>
    </recommendedName>
</protein>
<dbReference type="Proteomes" id="UP000245697">
    <property type="component" value="Unassembled WGS sequence"/>
</dbReference>
<comment type="caution">
    <text evidence="1">The sequence shown here is derived from an EMBL/GenBank/DDBJ whole genome shotgun (WGS) entry which is preliminary data.</text>
</comment>
<name>A0A316FGJ7_9ACTN</name>
<dbReference type="AlphaFoldDB" id="A0A316FGJ7"/>
<gene>
    <name evidence="1" type="ORF">BC793_10688</name>
</gene>
<evidence type="ECO:0000313" key="2">
    <source>
        <dbReference type="Proteomes" id="UP000245697"/>
    </source>
</evidence>
<reference evidence="1 2" key="1">
    <citation type="submission" date="2018-05" db="EMBL/GenBank/DDBJ databases">
        <title>Genomic Encyclopedia of Archaeal and Bacterial Type Strains, Phase II (KMG-II): from individual species to whole genera.</title>
        <authorList>
            <person name="Goeker M."/>
        </authorList>
    </citation>
    <scope>NUCLEOTIDE SEQUENCE [LARGE SCALE GENOMIC DNA]</scope>
    <source>
        <strain evidence="1 2">DSM 45184</strain>
    </source>
</reference>
<evidence type="ECO:0000313" key="1">
    <source>
        <dbReference type="EMBL" id="PWK48061.1"/>
    </source>
</evidence>
<dbReference type="RefSeq" id="WP_203896217.1">
    <property type="nucleotide sequence ID" value="NZ_BONA01000039.1"/>
</dbReference>
<dbReference type="SUPFAM" id="SSF52058">
    <property type="entry name" value="L domain-like"/>
    <property type="match status" value="1"/>
</dbReference>